<reference evidence="3 4" key="1">
    <citation type="submission" date="2024-09" db="EMBL/GenBank/DDBJ databases">
        <authorList>
            <person name="Sun Q."/>
            <person name="Mori K."/>
        </authorList>
    </citation>
    <scope>NUCLEOTIDE SEQUENCE [LARGE SCALE GENOMIC DNA]</scope>
    <source>
        <strain evidence="3 4">JCM 4414</strain>
    </source>
</reference>
<feature type="chain" id="PRO_5046594238" description="Lipoprotein" evidence="2">
    <location>
        <begin position="33"/>
        <end position="306"/>
    </location>
</feature>
<evidence type="ECO:0000313" key="3">
    <source>
        <dbReference type="EMBL" id="MFB9553597.1"/>
    </source>
</evidence>
<evidence type="ECO:0000313" key="4">
    <source>
        <dbReference type="Proteomes" id="UP001589716"/>
    </source>
</evidence>
<proteinExistence type="predicted"/>
<keyword evidence="2" id="KW-0732">Signal</keyword>
<evidence type="ECO:0000256" key="2">
    <source>
        <dbReference type="SAM" id="SignalP"/>
    </source>
</evidence>
<dbReference type="InterPro" id="IPR006311">
    <property type="entry name" value="TAT_signal"/>
</dbReference>
<gene>
    <name evidence="3" type="ORF">ACFFTP_05230</name>
</gene>
<evidence type="ECO:0008006" key="5">
    <source>
        <dbReference type="Google" id="ProtNLM"/>
    </source>
</evidence>
<protein>
    <recommendedName>
        <fullName evidence="5">Lipoprotein</fullName>
    </recommendedName>
</protein>
<accession>A0ABV5QJG3</accession>
<comment type="caution">
    <text evidence="3">The sequence shown here is derived from an EMBL/GenBank/DDBJ whole genome shotgun (WGS) entry which is preliminary data.</text>
</comment>
<dbReference type="EMBL" id="JBHMCT010000005">
    <property type="protein sequence ID" value="MFB9553597.1"/>
    <property type="molecule type" value="Genomic_DNA"/>
</dbReference>
<name>A0ABV5QJG3_9ACTN</name>
<dbReference type="PROSITE" id="PS51257">
    <property type="entry name" value="PROKAR_LIPOPROTEIN"/>
    <property type="match status" value="1"/>
</dbReference>
<feature type="region of interest" description="Disordered" evidence="1">
    <location>
        <begin position="100"/>
        <end position="122"/>
    </location>
</feature>
<keyword evidence="4" id="KW-1185">Reference proteome</keyword>
<sequence>MTRSAPARALLRLLAAALLLTAAACSSPPAPAPAPVPVSTRPGDLDLPAETRALLADAERALVRECMARQGFAFFYDSADVDELRAEAVAQQRELTLDDVSRARREGFGPAPGTPAPPDSPAELQERTYLTGLSPQRRAAWEKALMGPPEQQRIKVAVPGVGTMEHPTAGCFAEARTALFGDYAAWARADTFVHARFRPVDEEVGRSPAYKEATARWSSCVRARGHAFATPDEARARAGTLPRERAVPLAVAAAECDRQVGRSKTHRSLYEQATRHWTELHAREAADFRRLNADAVARLRASPTAR</sequence>
<dbReference type="PROSITE" id="PS51318">
    <property type="entry name" value="TAT"/>
    <property type="match status" value="1"/>
</dbReference>
<dbReference type="RefSeq" id="WP_345486292.1">
    <property type="nucleotide sequence ID" value="NZ_BAAAWU010000001.1"/>
</dbReference>
<dbReference type="Proteomes" id="UP001589716">
    <property type="component" value="Unassembled WGS sequence"/>
</dbReference>
<organism evidence="3 4">
    <name type="scientific">Streptomyces roseoviridis</name>
    <dbReference type="NCBI Taxonomy" id="67361"/>
    <lineage>
        <taxon>Bacteria</taxon>
        <taxon>Bacillati</taxon>
        <taxon>Actinomycetota</taxon>
        <taxon>Actinomycetes</taxon>
        <taxon>Kitasatosporales</taxon>
        <taxon>Streptomycetaceae</taxon>
        <taxon>Streptomyces</taxon>
    </lineage>
</organism>
<feature type="signal peptide" evidence="2">
    <location>
        <begin position="1"/>
        <end position="32"/>
    </location>
</feature>
<evidence type="ECO:0000256" key="1">
    <source>
        <dbReference type="SAM" id="MobiDB-lite"/>
    </source>
</evidence>